<dbReference type="GO" id="GO:0004386">
    <property type="term" value="F:helicase activity"/>
    <property type="evidence" value="ECO:0007669"/>
    <property type="project" value="UniProtKB-KW"/>
</dbReference>
<evidence type="ECO:0000256" key="4">
    <source>
        <dbReference type="ARBA" id="ARBA00022840"/>
    </source>
</evidence>
<gene>
    <name evidence="7" type="ORF">AA314_07054</name>
    <name evidence="8" type="ORF">ATI61_102485</name>
</gene>
<dbReference type="InterPro" id="IPR006935">
    <property type="entry name" value="Helicase/UvrB_N"/>
</dbReference>
<dbReference type="InterPro" id="IPR027417">
    <property type="entry name" value="P-loop_NTPase"/>
</dbReference>
<feature type="domain" description="Helicase ATP-binding" evidence="5">
    <location>
        <begin position="272"/>
        <end position="436"/>
    </location>
</feature>
<dbReference type="EMBL" id="CP011509">
    <property type="protein sequence ID" value="AKJ05428.1"/>
    <property type="molecule type" value="Genomic_DNA"/>
</dbReference>
<dbReference type="CDD" id="cd17926">
    <property type="entry name" value="DEXHc_RE"/>
    <property type="match status" value="1"/>
</dbReference>
<accession>A0AAC8TGS0</accession>
<dbReference type="GO" id="GO:0003677">
    <property type="term" value="F:DNA binding"/>
    <property type="evidence" value="ECO:0007669"/>
    <property type="project" value="InterPro"/>
</dbReference>
<evidence type="ECO:0000256" key="3">
    <source>
        <dbReference type="ARBA" id="ARBA00022806"/>
    </source>
</evidence>
<dbReference type="GO" id="GO:0005524">
    <property type="term" value="F:ATP binding"/>
    <property type="evidence" value="ECO:0007669"/>
    <property type="project" value="UniProtKB-KW"/>
</dbReference>
<dbReference type="SUPFAM" id="SSF52540">
    <property type="entry name" value="P-loop containing nucleoside triphosphate hydrolases"/>
    <property type="match status" value="1"/>
</dbReference>
<dbReference type="AlphaFoldDB" id="A0AAC8TGS0"/>
<evidence type="ECO:0000256" key="2">
    <source>
        <dbReference type="ARBA" id="ARBA00022801"/>
    </source>
</evidence>
<keyword evidence="10" id="KW-1185">Reference proteome</keyword>
<evidence type="ECO:0000256" key="1">
    <source>
        <dbReference type="ARBA" id="ARBA00022741"/>
    </source>
</evidence>
<dbReference type="EMBL" id="QUMU01000002">
    <property type="protein sequence ID" value="REG36111.1"/>
    <property type="molecule type" value="Genomic_DNA"/>
</dbReference>
<evidence type="ECO:0000313" key="9">
    <source>
        <dbReference type="Proteomes" id="UP000035579"/>
    </source>
</evidence>
<reference evidence="7 9" key="1">
    <citation type="submission" date="2015-05" db="EMBL/GenBank/DDBJ databases">
        <title>Genome assembly of Archangium gephyra DSM 2261.</title>
        <authorList>
            <person name="Sharma G."/>
            <person name="Subramanian S."/>
        </authorList>
    </citation>
    <scope>NUCLEOTIDE SEQUENCE [LARGE SCALE GENOMIC DNA]</scope>
    <source>
        <strain evidence="7 9">DSM 2261</strain>
    </source>
</reference>
<name>A0AAC8TGS0_9BACT</name>
<keyword evidence="1" id="KW-0547">Nucleotide-binding</keyword>
<dbReference type="Gene3D" id="3.40.50.300">
    <property type="entry name" value="P-loop containing nucleotide triphosphate hydrolases"/>
    <property type="match status" value="2"/>
</dbReference>
<dbReference type="PANTHER" id="PTHR11274:SF0">
    <property type="entry name" value="GENERAL TRANSCRIPTION AND DNA REPAIR FACTOR IIH HELICASE SUBUNIT XPB"/>
    <property type="match status" value="1"/>
</dbReference>
<dbReference type="Pfam" id="PF04851">
    <property type="entry name" value="ResIII"/>
    <property type="match status" value="1"/>
</dbReference>
<keyword evidence="2" id="KW-0378">Hydrolase</keyword>
<sequence>MVESEGAPRGLQTLELASEYDTEENDLVVELYVPCFQQARQYDRAVGYFRASIYRELGEPLLDFVIRGGHVRVVCSPDMSERDEEAARGGYERRGQRPAEAIEADLVQVMEAMAGQPDEADCLDMLRLLIEKGALDLYVAVRPGGIYHRKIGLFADRHGNTVVFSGSGNETRPAISSHEEWGNDEEFDVFRSWGEPYERGKAERKGAYLERLFSGGTRGTQVRPLNQTERDVLMRFRSHRDFEDCRAGARKRARNDTVAEDGLYHYQKEAVRAWEAAGGRGLLAMATGLGKTITSLFAIRRLVEAGRPILILVPSSLLLEQWLKNLRTFLPDAPVLLAGGGYDWRADSSKRLFVGATALPRIVLATMQTAATEDFLEFFRQAKDPVLVVDEVHRLGSPTFRRILELPFAERLGLSATPQRLHDDEGNLALSRVFGERPVFELGLGDHVRLHSRSDERVPVLGHFLCPYDYDFEVVHLDSREQGEWDGFTREIQQLAARTSRLSHSQGALPQAARDKLRNLLIQRARIIKHAAGKPQVAETVLSTRYEPGGRWIVYCDDSAQLNLVTNALRRRLPQTTVLNYHSGLSSDERARVLEHFTEEASIIVAIRCLDEGVDLPRADGAVILASSSNPREYIQRRGRILRKAPGKERAHIVDTLVLPAAEREHDLRSDVILRSELARAYTFAMHSLNKDVLHRLWRLCERYELDLHADAQAGIEDEEMNDEHG</sequence>
<dbReference type="PROSITE" id="PS51194">
    <property type="entry name" value="HELICASE_CTER"/>
    <property type="match status" value="1"/>
</dbReference>
<proteinExistence type="predicted"/>
<evidence type="ECO:0000313" key="8">
    <source>
        <dbReference type="EMBL" id="REG36111.1"/>
    </source>
</evidence>
<evidence type="ECO:0000313" key="10">
    <source>
        <dbReference type="Proteomes" id="UP000256345"/>
    </source>
</evidence>
<dbReference type="SMART" id="SM00490">
    <property type="entry name" value="HELICc"/>
    <property type="match status" value="1"/>
</dbReference>
<keyword evidence="4" id="KW-0067">ATP-binding</keyword>
<dbReference type="InterPro" id="IPR001650">
    <property type="entry name" value="Helicase_C-like"/>
</dbReference>
<dbReference type="SMART" id="SM00487">
    <property type="entry name" value="DEXDc"/>
    <property type="match status" value="1"/>
</dbReference>
<protein>
    <submittedName>
        <fullName evidence="7">DNA-repair protein</fullName>
    </submittedName>
    <submittedName>
        <fullName evidence="8">Superfamily II DNA or RNA helicase</fullName>
    </submittedName>
</protein>
<dbReference type="Proteomes" id="UP000256345">
    <property type="component" value="Unassembled WGS sequence"/>
</dbReference>
<dbReference type="Pfam" id="PF00271">
    <property type="entry name" value="Helicase_C"/>
    <property type="match status" value="1"/>
</dbReference>
<feature type="domain" description="Helicase C-terminal" evidence="6">
    <location>
        <begin position="536"/>
        <end position="690"/>
    </location>
</feature>
<dbReference type="PROSITE" id="PS51192">
    <property type="entry name" value="HELICASE_ATP_BIND_1"/>
    <property type="match status" value="1"/>
</dbReference>
<dbReference type="KEGG" id="age:AA314_07054"/>
<dbReference type="PANTHER" id="PTHR11274">
    <property type="entry name" value="RAD25/XP-B DNA REPAIR HELICASE"/>
    <property type="match status" value="1"/>
</dbReference>
<dbReference type="InterPro" id="IPR014001">
    <property type="entry name" value="Helicase_ATP-bd"/>
</dbReference>
<evidence type="ECO:0000313" key="7">
    <source>
        <dbReference type="EMBL" id="AKJ05428.1"/>
    </source>
</evidence>
<dbReference type="InterPro" id="IPR050615">
    <property type="entry name" value="ATP-dep_DNA_Helicase"/>
</dbReference>
<dbReference type="Proteomes" id="UP000035579">
    <property type="component" value="Chromosome"/>
</dbReference>
<reference evidence="8 10" key="2">
    <citation type="submission" date="2018-08" db="EMBL/GenBank/DDBJ databases">
        <title>Genomic Encyclopedia of Archaeal and Bacterial Type Strains, Phase II (KMG-II): from individual species to whole genera.</title>
        <authorList>
            <person name="Goeker M."/>
        </authorList>
    </citation>
    <scope>NUCLEOTIDE SEQUENCE [LARGE SCALE GENOMIC DNA]</scope>
    <source>
        <strain evidence="8 10">DSM 2261</strain>
    </source>
</reference>
<organism evidence="7 9">
    <name type="scientific">Archangium gephyra</name>
    <dbReference type="NCBI Taxonomy" id="48"/>
    <lineage>
        <taxon>Bacteria</taxon>
        <taxon>Pseudomonadati</taxon>
        <taxon>Myxococcota</taxon>
        <taxon>Myxococcia</taxon>
        <taxon>Myxococcales</taxon>
        <taxon>Cystobacterineae</taxon>
        <taxon>Archangiaceae</taxon>
        <taxon>Archangium</taxon>
    </lineage>
</organism>
<dbReference type="GO" id="GO:0016787">
    <property type="term" value="F:hydrolase activity"/>
    <property type="evidence" value="ECO:0007669"/>
    <property type="project" value="UniProtKB-KW"/>
</dbReference>
<evidence type="ECO:0000259" key="6">
    <source>
        <dbReference type="PROSITE" id="PS51194"/>
    </source>
</evidence>
<keyword evidence="3 8" id="KW-0347">Helicase</keyword>
<evidence type="ECO:0000259" key="5">
    <source>
        <dbReference type="PROSITE" id="PS51192"/>
    </source>
</evidence>